<evidence type="ECO:0000313" key="2">
    <source>
        <dbReference type="EMBL" id="JAS50504.1"/>
    </source>
</evidence>
<reference evidence="2" key="1">
    <citation type="submission" date="2015-11" db="EMBL/GenBank/DDBJ databases">
        <title>De novo transcriptome assembly of four potential Pierce s Disease insect vectors from Arizona vineyards.</title>
        <authorList>
            <person name="Tassone E.E."/>
        </authorList>
    </citation>
    <scope>NUCLEOTIDE SEQUENCE</scope>
</reference>
<comment type="similarity">
    <text evidence="1">Belongs to the CFAP298 family.</text>
</comment>
<name>A0A1B6FK06_9HEMI</name>
<dbReference type="EMBL" id="GECZ01019265">
    <property type="protein sequence ID" value="JAS50504.1"/>
    <property type="molecule type" value="Transcribed_RNA"/>
</dbReference>
<evidence type="ECO:0000256" key="1">
    <source>
        <dbReference type="ARBA" id="ARBA00009619"/>
    </source>
</evidence>
<protein>
    <recommendedName>
        <fullName evidence="3">Cilia- and flagella-associated protein 298</fullName>
    </recommendedName>
</protein>
<gene>
    <name evidence="2" type="ORF">g.20257</name>
</gene>
<feature type="non-terminal residue" evidence="2">
    <location>
        <position position="1"/>
    </location>
</feature>
<sequence>HDQLQSGIQQIFQFSLVKLIMVRLLLKKGDENQFLYETSVNEAVDEVTLAVTTIYNGRLKISRICSEMEELSKHGTMLPPDMMGLTDEQVEELKLKDDWGEKCVPSGGWTFNMDPIGRRNGHQPSEHMQQVITRTINEAKTLISKKQVDAGICVTQKMVQEGLDMLRGAMMIVYPMNLPPHDVIRQEFDNTEDLSGTQASLEVIDPSLAQLWFSGKEMQRGKKLSDYLGKNEKTKVIVKISKIGQGAPAREPVIGEEERKQMMLHQYRRQEELKKLEQDDDDNYLDSAWADSKSLKRNFQGLPDISWRPK</sequence>
<proteinExistence type="inferred from homology"/>
<accession>A0A1B6FK06</accession>
<dbReference type="AlphaFoldDB" id="A0A1B6FK06"/>
<dbReference type="PANTHER" id="PTHR13238:SF0">
    <property type="entry name" value="CILIA- AND FLAGELLA-ASSOCIATED PROTEIN 298"/>
    <property type="match status" value="1"/>
</dbReference>
<dbReference type="Pfam" id="PF11069">
    <property type="entry name" value="CFAP298"/>
    <property type="match status" value="1"/>
</dbReference>
<organism evidence="2">
    <name type="scientific">Cuerna arida</name>
    <dbReference type="NCBI Taxonomy" id="1464854"/>
    <lineage>
        <taxon>Eukaryota</taxon>
        <taxon>Metazoa</taxon>
        <taxon>Ecdysozoa</taxon>
        <taxon>Arthropoda</taxon>
        <taxon>Hexapoda</taxon>
        <taxon>Insecta</taxon>
        <taxon>Pterygota</taxon>
        <taxon>Neoptera</taxon>
        <taxon>Paraneoptera</taxon>
        <taxon>Hemiptera</taxon>
        <taxon>Auchenorrhyncha</taxon>
        <taxon>Membracoidea</taxon>
        <taxon>Cicadellidae</taxon>
        <taxon>Cicadellinae</taxon>
        <taxon>Proconiini</taxon>
        <taxon>Cuerna</taxon>
    </lineage>
</organism>
<dbReference type="GO" id="GO:0003352">
    <property type="term" value="P:regulation of cilium movement"/>
    <property type="evidence" value="ECO:0007669"/>
    <property type="project" value="InterPro"/>
</dbReference>
<evidence type="ECO:0008006" key="3">
    <source>
        <dbReference type="Google" id="ProtNLM"/>
    </source>
</evidence>
<dbReference type="InterPro" id="IPR021298">
    <property type="entry name" value="CFAP298"/>
</dbReference>
<dbReference type="PANTHER" id="PTHR13238">
    <property type="entry name" value="PROTEIN C21ORF59"/>
    <property type="match status" value="1"/>
</dbReference>